<gene>
    <name evidence="5" type="primary">recX</name>
    <name evidence="9" type="ORF">C4F40_11410</name>
</gene>
<dbReference type="Gene3D" id="1.10.10.10">
    <property type="entry name" value="Winged helix-like DNA-binding domain superfamily/Winged helix DNA-binding domain"/>
    <property type="match status" value="2"/>
</dbReference>
<comment type="caution">
    <text evidence="9">The sequence shown here is derived from an EMBL/GenBank/DDBJ whole genome shotgun (WGS) entry which is preliminary data.</text>
</comment>
<accession>A0ABR9T8J6</accession>
<reference evidence="9 10" key="1">
    <citation type="submission" date="2018-02" db="EMBL/GenBank/DDBJ databases">
        <title>Sphingobacterium KA21.</title>
        <authorList>
            <person name="Vasarhelyi B.M."/>
            <person name="Deshmukh S."/>
            <person name="Balint B."/>
            <person name="Kukolya J."/>
        </authorList>
    </citation>
    <scope>NUCLEOTIDE SEQUENCE [LARGE SCALE GENOMIC DNA]</scope>
    <source>
        <strain evidence="9 10">Ka21</strain>
    </source>
</reference>
<proteinExistence type="inferred from homology"/>
<dbReference type="InterPro" id="IPR003783">
    <property type="entry name" value="Regulatory_RecX"/>
</dbReference>
<dbReference type="HAMAP" id="MF_01114">
    <property type="entry name" value="RecX"/>
    <property type="match status" value="1"/>
</dbReference>
<keyword evidence="4 5" id="KW-0963">Cytoplasm</keyword>
<comment type="function">
    <text evidence="5">Modulates RecA activity.</text>
</comment>
<feature type="domain" description="RecX third three-helical" evidence="7">
    <location>
        <begin position="110"/>
        <end position="154"/>
    </location>
</feature>
<feature type="domain" description="RecX second three-helical" evidence="6">
    <location>
        <begin position="62"/>
        <end position="102"/>
    </location>
</feature>
<evidence type="ECO:0000256" key="3">
    <source>
        <dbReference type="ARBA" id="ARBA00018111"/>
    </source>
</evidence>
<evidence type="ECO:0000259" key="7">
    <source>
        <dbReference type="Pfam" id="PF21981"/>
    </source>
</evidence>
<name>A0ABR9T8J6_9SPHI</name>
<dbReference type="PANTHER" id="PTHR33602">
    <property type="entry name" value="REGULATORY PROTEIN RECX FAMILY PROTEIN"/>
    <property type="match status" value="1"/>
</dbReference>
<comment type="subcellular location">
    <subcellularLocation>
        <location evidence="1 5">Cytoplasm</location>
    </subcellularLocation>
</comment>
<dbReference type="Pfam" id="PF21982">
    <property type="entry name" value="RecX_HTH1"/>
    <property type="match status" value="1"/>
</dbReference>
<evidence type="ECO:0000259" key="6">
    <source>
        <dbReference type="Pfam" id="PF02631"/>
    </source>
</evidence>
<dbReference type="Proteomes" id="UP000618319">
    <property type="component" value="Unassembled WGS sequence"/>
</dbReference>
<evidence type="ECO:0000313" key="10">
    <source>
        <dbReference type="Proteomes" id="UP000618319"/>
    </source>
</evidence>
<dbReference type="RefSeq" id="WP_196938551.1">
    <property type="nucleotide sequence ID" value="NZ_MU158689.1"/>
</dbReference>
<evidence type="ECO:0000259" key="8">
    <source>
        <dbReference type="Pfam" id="PF21982"/>
    </source>
</evidence>
<evidence type="ECO:0000313" key="9">
    <source>
        <dbReference type="EMBL" id="MBE8721332.1"/>
    </source>
</evidence>
<dbReference type="Pfam" id="PF02631">
    <property type="entry name" value="RecX_HTH2"/>
    <property type="match status" value="1"/>
</dbReference>
<dbReference type="EMBL" id="PSKQ01000019">
    <property type="protein sequence ID" value="MBE8721332.1"/>
    <property type="molecule type" value="Genomic_DNA"/>
</dbReference>
<feature type="domain" description="RecX first three-helical" evidence="8">
    <location>
        <begin position="16"/>
        <end position="55"/>
    </location>
</feature>
<dbReference type="PANTHER" id="PTHR33602:SF1">
    <property type="entry name" value="REGULATORY PROTEIN RECX FAMILY PROTEIN"/>
    <property type="match status" value="1"/>
</dbReference>
<dbReference type="InterPro" id="IPR053924">
    <property type="entry name" value="RecX_HTH_2nd"/>
</dbReference>
<protein>
    <recommendedName>
        <fullName evidence="3 5">Regulatory protein RecX</fullName>
    </recommendedName>
</protein>
<evidence type="ECO:0000256" key="5">
    <source>
        <dbReference type="HAMAP-Rule" id="MF_01114"/>
    </source>
</evidence>
<keyword evidence="10" id="KW-1185">Reference proteome</keyword>
<evidence type="ECO:0000256" key="1">
    <source>
        <dbReference type="ARBA" id="ARBA00004496"/>
    </source>
</evidence>
<evidence type="ECO:0000256" key="2">
    <source>
        <dbReference type="ARBA" id="ARBA00009695"/>
    </source>
</evidence>
<dbReference type="InterPro" id="IPR053925">
    <property type="entry name" value="RecX_HTH_3rd"/>
</dbReference>
<comment type="similarity">
    <text evidence="2 5">Belongs to the RecX family.</text>
</comment>
<dbReference type="InterPro" id="IPR036388">
    <property type="entry name" value="WH-like_DNA-bd_sf"/>
</dbReference>
<dbReference type="InterPro" id="IPR053926">
    <property type="entry name" value="RecX_HTH_1st"/>
</dbReference>
<evidence type="ECO:0000256" key="4">
    <source>
        <dbReference type="ARBA" id="ARBA00022490"/>
    </source>
</evidence>
<organism evidence="9 10">
    <name type="scientific">Sphingobacterium pedocola</name>
    <dbReference type="NCBI Taxonomy" id="2082722"/>
    <lineage>
        <taxon>Bacteria</taxon>
        <taxon>Pseudomonadati</taxon>
        <taxon>Bacteroidota</taxon>
        <taxon>Sphingobacteriia</taxon>
        <taxon>Sphingobacteriales</taxon>
        <taxon>Sphingobacteriaceae</taxon>
        <taxon>Sphingobacterium</taxon>
    </lineage>
</organism>
<sequence length="160" mass="19118">MDDRYANKKVYTPHQAKLKAENYCAYQERAQQEVRDKLYEWGLHFDDVENTISELISENFLNEERFAMAYASGKFRIKSWGRVKIRQYLKLKKIPEKLIKSAINTISSEEYEEKIEHLIDLKTKSEKKPYNLKLKAKLYNYLAAKGYENDIILQKIHKDF</sequence>
<dbReference type="Pfam" id="PF21981">
    <property type="entry name" value="RecX_HTH3"/>
    <property type="match status" value="1"/>
</dbReference>